<dbReference type="AlphaFoldDB" id="A0AAV7RD15"/>
<proteinExistence type="predicted"/>
<organism evidence="2 3">
    <name type="scientific">Pleurodeles waltl</name>
    <name type="common">Iberian ribbed newt</name>
    <dbReference type="NCBI Taxonomy" id="8319"/>
    <lineage>
        <taxon>Eukaryota</taxon>
        <taxon>Metazoa</taxon>
        <taxon>Chordata</taxon>
        <taxon>Craniata</taxon>
        <taxon>Vertebrata</taxon>
        <taxon>Euteleostomi</taxon>
        <taxon>Amphibia</taxon>
        <taxon>Batrachia</taxon>
        <taxon>Caudata</taxon>
        <taxon>Salamandroidea</taxon>
        <taxon>Salamandridae</taxon>
        <taxon>Pleurodelinae</taxon>
        <taxon>Pleurodeles</taxon>
    </lineage>
</organism>
<dbReference type="EMBL" id="JANPWB010000009">
    <property type="protein sequence ID" value="KAJ1149978.1"/>
    <property type="molecule type" value="Genomic_DNA"/>
</dbReference>
<feature type="compositionally biased region" description="Basic and acidic residues" evidence="1">
    <location>
        <begin position="27"/>
        <end position="46"/>
    </location>
</feature>
<sequence>MRRVKLEQNAPQLVAKAPPRGGVQDLLKAEKAKAESATRADFRENTEDCEAVKVGTEPSERSGCLLVFLTSECGGPAAPARPSHPGPTTCGQPVTDVCGGQQLSGATKCRLAVAIEKQEVETKLNTSFKEASEKAP</sequence>
<feature type="region of interest" description="Disordered" evidence="1">
    <location>
        <begin position="1"/>
        <end position="58"/>
    </location>
</feature>
<reference evidence="2" key="1">
    <citation type="journal article" date="2022" name="bioRxiv">
        <title>Sequencing and chromosome-scale assembly of the giantPleurodeles waltlgenome.</title>
        <authorList>
            <person name="Brown T."/>
            <person name="Elewa A."/>
            <person name="Iarovenko S."/>
            <person name="Subramanian E."/>
            <person name="Araus A.J."/>
            <person name="Petzold A."/>
            <person name="Susuki M."/>
            <person name="Suzuki K.-i.T."/>
            <person name="Hayashi T."/>
            <person name="Toyoda A."/>
            <person name="Oliveira C."/>
            <person name="Osipova E."/>
            <person name="Leigh N.D."/>
            <person name="Simon A."/>
            <person name="Yun M.H."/>
        </authorList>
    </citation>
    <scope>NUCLEOTIDE SEQUENCE</scope>
    <source>
        <strain evidence="2">20211129_DDA</strain>
        <tissue evidence="2">Liver</tissue>
    </source>
</reference>
<keyword evidence="3" id="KW-1185">Reference proteome</keyword>
<protein>
    <submittedName>
        <fullName evidence="2">Uncharacterized protein</fullName>
    </submittedName>
</protein>
<dbReference type="Proteomes" id="UP001066276">
    <property type="component" value="Chromosome 5"/>
</dbReference>
<evidence type="ECO:0000256" key="1">
    <source>
        <dbReference type="SAM" id="MobiDB-lite"/>
    </source>
</evidence>
<evidence type="ECO:0000313" key="2">
    <source>
        <dbReference type="EMBL" id="KAJ1149978.1"/>
    </source>
</evidence>
<gene>
    <name evidence="2" type="ORF">NDU88_002776</name>
</gene>
<evidence type="ECO:0000313" key="3">
    <source>
        <dbReference type="Proteomes" id="UP001066276"/>
    </source>
</evidence>
<accession>A0AAV7RD15</accession>
<name>A0AAV7RD15_PLEWA</name>
<comment type="caution">
    <text evidence="2">The sequence shown here is derived from an EMBL/GenBank/DDBJ whole genome shotgun (WGS) entry which is preliminary data.</text>
</comment>